<sequence length="284" mass="32201">MRLLGIFDKIKNLFKNQEKTQIFENLEDILLEADIKNDIVIEIIEYIKKVKVKDEKETLLKLKDFLKSYINQQPLNLENKRLNILLIIGINGVGKTSSIIKLANKLKNEGKNVLIAAADTFRAAAIQQIKIQSEKIGIKVISQNQGSDAAAVIFDSISSAKSKNYDILIIDTAGRLQNKENLIKELQKMDNVIKKQIIETDINYKKILVIDSISGKNVNNQAEIFNKAIEIDGIIATKFDSSSRAGGILNISKLFKKPIYFFTFGEQVEHIKEFNTDDYLNRLL</sequence>
<dbReference type="GO" id="GO:0051301">
    <property type="term" value="P:cell division"/>
    <property type="evidence" value="ECO:0007669"/>
    <property type="project" value="UniProtKB-KW"/>
</dbReference>
<dbReference type="GO" id="GO:0005047">
    <property type="term" value="F:signal recognition particle binding"/>
    <property type="evidence" value="ECO:0007669"/>
    <property type="project" value="TreeGrafter"/>
</dbReference>
<dbReference type="Pfam" id="PF00448">
    <property type="entry name" value="SRP54"/>
    <property type="match status" value="1"/>
</dbReference>
<keyword evidence="5" id="KW-0547">Nucleotide-binding</keyword>
<evidence type="ECO:0000256" key="9">
    <source>
        <dbReference type="ARBA" id="ARBA00023170"/>
    </source>
</evidence>
<gene>
    <name evidence="13" type="ordered locus">BH0076</name>
</gene>
<dbReference type="PANTHER" id="PTHR43134">
    <property type="entry name" value="SIGNAL RECOGNITION PARTICLE RECEPTOR SUBUNIT ALPHA"/>
    <property type="match status" value="1"/>
</dbReference>
<evidence type="ECO:0000256" key="3">
    <source>
        <dbReference type="ARBA" id="ARBA00022475"/>
    </source>
</evidence>
<evidence type="ECO:0000256" key="10">
    <source>
        <dbReference type="ARBA" id="ARBA00048027"/>
    </source>
</evidence>
<evidence type="ECO:0000313" key="14">
    <source>
        <dbReference type="Proteomes" id="UP000008834"/>
    </source>
</evidence>
<dbReference type="Gene3D" id="3.40.50.300">
    <property type="entry name" value="P-loop containing nucleotide triphosphate hydrolases"/>
    <property type="match status" value="1"/>
</dbReference>
<dbReference type="Pfam" id="PF02881">
    <property type="entry name" value="SRP54_N"/>
    <property type="match status" value="1"/>
</dbReference>
<dbReference type="InterPro" id="IPR013822">
    <property type="entry name" value="Signal_recog_particl_SRP54_hlx"/>
</dbReference>
<keyword evidence="13" id="KW-0132">Cell division</keyword>
<dbReference type="InterPro" id="IPR004390">
    <property type="entry name" value="SR_rcpt_FtsY"/>
</dbReference>
<evidence type="ECO:0000256" key="7">
    <source>
        <dbReference type="ARBA" id="ARBA00023134"/>
    </source>
</evidence>
<dbReference type="SMART" id="SM00962">
    <property type="entry name" value="SRP54"/>
    <property type="match status" value="1"/>
</dbReference>
<feature type="domain" description="SRP54-type proteins GTP-binding" evidence="12">
    <location>
        <begin position="82"/>
        <end position="284"/>
    </location>
</feature>
<accession>A0AA34WD79</accession>
<dbReference type="Gene3D" id="1.20.120.140">
    <property type="entry name" value="Signal recognition particle SRP54, nucleotide-binding domain"/>
    <property type="match status" value="1"/>
</dbReference>
<dbReference type="PANTHER" id="PTHR43134:SF1">
    <property type="entry name" value="SIGNAL RECOGNITION PARTICLE RECEPTOR SUBUNIT ALPHA"/>
    <property type="match status" value="1"/>
</dbReference>
<dbReference type="SMART" id="SM00382">
    <property type="entry name" value="AAA"/>
    <property type="match status" value="1"/>
</dbReference>
<proteinExistence type="inferred from homology"/>
<comment type="similarity">
    <text evidence="2">Belongs to the GTP-binding SRP family.</text>
</comment>
<dbReference type="NCBIfam" id="TIGR00064">
    <property type="entry name" value="ftsY"/>
    <property type="match status" value="1"/>
</dbReference>
<evidence type="ECO:0000256" key="1">
    <source>
        <dbReference type="ARBA" id="ARBA00004413"/>
    </source>
</evidence>
<dbReference type="InterPro" id="IPR042101">
    <property type="entry name" value="SRP54_N_sf"/>
</dbReference>
<dbReference type="SUPFAM" id="SSF47364">
    <property type="entry name" value="Domain of the SRP/SRP receptor G-proteins"/>
    <property type="match status" value="1"/>
</dbReference>
<dbReference type="Proteomes" id="UP000008834">
    <property type="component" value="Chromosome"/>
</dbReference>
<dbReference type="InterPro" id="IPR003593">
    <property type="entry name" value="AAA+_ATPase"/>
</dbReference>
<dbReference type="GO" id="GO:0005737">
    <property type="term" value="C:cytoplasm"/>
    <property type="evidence" value="ECO:0007669"/>
    <property type="project" value="UniProtKB-ARBA"/>
</dbReference>
<dbReference type="GO" id="GO:0003924">
    <property type="term" value="F:GTPase activity"/>
    <property type="evidence" value="ECO:0007669"/>
    <property type="project" value="TreeGrafter"/>
</dbReference>
<evidence type="ECO:0000313" key="13">
    <source>
        <dbReference type="EMBL" id="AAX16598.1"/>
    </source>
</evidence>
<evidence type="ECO:0000256" key="5">
    <source>
        <dbReference type="ARBA" id="ARBA00022741"/>
    </source>
</evidence>
<organism evidence="13 14">
    <name type="scientific">Borrelia hermsii (strain HS1 / DAH)</name>
    <dbReference type="NCBI Taxonomy" id="314723"/>
    <lineage>
        <taxon>Bacteria</taxon>
        <taxon>Pseudomonadati</taxon>
        <taxon>Spirochaetota</taxon>
        <taxon>Spirochaetia</taxon>
        <taxon>Spirochaetales</taxon>
        <taxon>Borreliaceae</taxon>
        <taxon>Borrelia</taxon>
    </lineage>
</organism>
<evidence type="ECO:0000256" key="8">
    <source>
        <dbReference type="ARBA" id="ARBA00023136"/>
    </source>
</evidence>
<feature type="domain" description="AAA+ ATPase" evidence="11">
    <location>
        <begin position="81"/>
        <end position="249"/>
    </location>
</feature>
<evidence type="ECO:0000256" key="2">
    <source>
        <dbReference type="ARBA" id="ARBA00008531"/>
    </source>
</evidence>
<keyword evidence="8" id="KW-0472">Membrane</keyword>
<keyword evidence="9" id="KW-0675">Receptor</keyword>
<evidence type="ECO:0000259" key="12">
    <source>
        <dbReference type="SMART" id="SM00962"/>
    </source>
</evidence>
<dbReference type="GO" id="GO:0005886">
    <property type="term" value="C:plasma membrane"/>
    <property type="evidence" value="ECO:0007669"/>
    <property type="project" value="UniProtKB-SubCell"/>
</dbReference>
<dbReference type="InterPro" id="IPR027417">
    <property type="entry name" value="P-loop_NTPase"/>
</dbReference>
<evidence type="ECO:0000259" key="11">
    <source>
        <dbReference type="SMART" id="SM00382"/>
    </source>
</evidence>
<dbReference type="InterPro" id="IPR036225">
    <property type="entry name" value="SRP/SRP_N"/>
</dbReference>
<comment type="subcellular location">
    <subcellularLocation>
        <location evidence="1">Cell membrane</location>
        <topology evidence="1">Peripheral membrane protein</topology>
        <orientation evidence="1">Cytoplasmic side</orientation>
    </subcellularLocation>
</comment>
<keyword evidence="13" id="KW-0131">Cell cycle</keyword>
<evidence type="ECO:0000256" key="4">
    <source>
        <dbReference type="ARBA" id="ARBA00022490"/>
    </source>
</evidence>
<comment type="catalytic activity">
    <reaction evidence="10">
        <text>GTP + H2O = GDP + phosphate + H(+)</text>
        <dbReference type="Rhea" id="RHEA:19669"/>
        <dbReference type="ChEBI" id="CHEBI:15377"/>
        <dbReference type="ChEBI" id="CHEBI:15378"/>
        <dbReference type="ChEBI" id="CHEBI:37565"/>
        <dbReference type="ChEBI" id="CHEBI:43474"/>
        <dbReference type="ChEBI" id="CHEBI:58189"/>
        <dbReference type="EC" id="3.6.5.4"/>
    </reaction>
</comment>
<keyword evidence="4" id="KW-0963">Cytoplasm</keyword>
<dbReference type="GO" id="GO:0006614">
    <property type="term" value="P:SRP-dependent cotranslational protein targeting to membrane"/>
    <property type="evidence" value="ECO:0007669"/>
    <property type="project" value="InterPro"/>
</dbReference>
<dbReference type="KEGG" id="bhr:BH0076"/>
<evidence type="ECO:0000256" key="6">
    <source>
        <dbReference type="ARBA" id="ARBA00022801"/>
    </source>
</evidence>
<keyword evidence="6" id="KW-0378">Hydrolase</keyword>
<dbReference type="InterPro" id="IPR000897">
    <property type="entry name" value="SRP54_GTPase_dom"/>
</dbReference>
<dbReference type="AlphaFoldDB" id="A0AA34WD79"/>
<reference evidence="14" key="1">
    <citation type="submission" date="2004-12" db="EMBL/GenBank/DDBJ databases">
        <title>The genome sequence of Borrelia hermsii and Borrelia turicatae: comparative analysis of two agents of endemic N. America relapsing fever.</title>
        <authorList>
            <person name="Porcella S.F."/>
            <person name="Raffel S.J."/>
            <person name="Schrumpf M.E."/>
            <person name="Montgomery B."/>
            <person name="Smith T."/>
            <person name="Schwan T.G."/>
        </authorList>
    </citation>
    <scope>NUCLEOTIDE SEQUENCE [LARGE SCALE GENOMIC DNA]</scope>
    <source>
        <strain evidence="14">HS1 / DAH</strain>
    </source>
</reference>
<dbReference type="SUPFAM" id="SSF52540">
    <property type="entry name" value="P-loop containing nucleoside triphosphate hydrolases"/>
    <property type="match status" value="1"/>
</dbReference>
<keyword evidence="3" id="KW-1003">Cell membrane</keyword>
<protein>
    <submittedName>
        <fullName evidence="13">Cell division protein FtsY</fullName>
    </submittedName>
</protein>
<name>A0AA34WD79_BORHD</name>
<dbReference type="GO" id="GO:0005525">
    <property type="term" value="F:GTP binding"/>
    <property type="evidence" value="ECO:0007669"/>
    <property type="project" value="UniProtKB-KW"/>
</dbReference>
<keyword evidence="7" id="KW-0342">GTP-binding</keyword>
<dbReference type="EMBL" id="CP000048">
    <property type="protein sequence ID" value="AAX16598.1"/>
    <property type="molecule type" value="Genomic_DNA"/>
</dbReference>